<dbReference type="FunFam" id="1.10.720.30:FF:000007">
    <property type="entry name" value="X-ray repair cross complementing 6"/>
    <property type="match status" value="1"/>
</dbReference>
<dbReference type="PANTHER" id="PTHR12604">
    <property type="entry name" value="KU AUTOANTIGEN DNA HELICASE"/>
    <property type="match status" value="1"/>
</dbReference>
<keyword evidence="12" id="KW-0378">Hydrolase</keyword>
<dbReference type="InterPro" id="IPR027388">
    <property type="entry name" value="Ku70_bridge/pillars_dom_sf"/>
</dbReference>
<proteinExistence type="inferred from homology"/>
<dbReference type="InterPro" id="IPR006164">
    <property type="entry name" value="DNA_bd_Ku70/Ku80"/>
</dbReference>
<dbReference type="AlphaFoldDB" id="A0A2I3TV94"/>
<evidence type="ECO:0000256" key="7">
    <source>
        <dbReference type="ARBA" id="ARBA00022581"/>
    </source>
</evidence>
<evidence type="ECO:0000256" key="17">
    <source>
        <dbReference type="ARBA" id="ARBA00022990"/>
    </source>
</evidence>
<evidence type="ECO:0000256" key="16">
    <source>
        <dbReference type="ARBA" id="ARBA00022859"/>
    </source>
</evidence>
<dbReference type="GO" id="GO:0042162">
    <property type="term" value="F:telomeric DNA binding"/>
    <property type="evidence" value="ECO:0000318"/>
    <property type="project" value="GO_Central"/>
</dbReference>
<dbReference type="SMART" id="SM00559">
    <property type="entry name" value="Ku78"/>
    <property type="match status" value="1"/>
</dbReference>
<dbReference type="InterPro" id="IPR005161">
    <property type="entry name" value="Ku_N"/>
</dbReference>
<dbReference type="CDD" id="cd00788">
    <property type="entry name" value="KU70"/>
    <property type="match status" value="1"/>
</dbReference>
<dbReference type="GO" id="GO:0043564">
    <property type="term" value="C:Ku70:Ku80 complex"/>
    <property type="evidence" value="ECO:0000318"/>
    <property type="project" value="GO_Central"/>
</dbReference>
<dbReference type="InterPro" id="IPR016194">
    <property type="entry name" value="SPOC-like_C_dom_sf"/>
</dbReference>
<dbReference type="FunFam" id="4.10.970.10:FF:000001">
    <property type="entry name" value="X-ray repair cross-complementing protein 6 isoform X1"/>
    <property type="match status" value="1"/>
</dbReference>
<dbReference type="SUPFAM" id="SSF100939">
    <property type="entry name" value="SPOC domain-like"/>
    <property type="match status" value="1"/>
</dbReference>
<evidence type="ECO:0000256" key="15">
    <source>
        <dbReference type="ARBA" id="ARBA00022843"/>
    </source>
</evidence>
<keyword evidence="4" id="KW-0488">Methylation</keyword>
<dbReference type="SUPFAM" id="SSF68906">
    <property type="entry name" value="SAP domain"/>
    <property type="match status" value="1"/>
</dbReference>
<dbReference type="GO" id="GO:0006303">
    <property type="term" value="P:double-strand break repair via nonhomologous end joining"/>
    <property type="evidence" value="ECO:0000318"/>
    <property type="project" value="GO_Central"/>
</dbReference>
<keyword evidence="9" id="KW-0547">Nucleotide-binding</keyword>
<keyword evidence="21" id="KW-0539">Nucleus</keyword>
<dbReference type="OMA" id="SEQGRVC"/>
<comment type="similarity">
    <text evidence="3">Belongs to the ku70 family.</text>
</comment>
<evidence type="ECO:0000256" key="13">
    <source>
        <dbReference type="ARBA" id="ARBA00022806"/>
    </source>
</evidence>
<evidence type="ECO:0000256" key="4">
    <source>
        <dbReference type="ARBA" id="ARBA00022481"/>
    </source>
</evidence>
<dbReference type="GeneTree" id="ENSGT00940000153239"/>
<dbReference type="GO" id="GO:0006310">
    <property type="term" value="P:DNA recombination"/>
    <property type="evidence" value="ECO:0007669"/>
    <property type="project" value="UniProtKB-KW"/>
</dbReference>
<evidence type="ECO:0000256" key="5">
    <source>
        <dbReference type="ARBA" id="ARBA00022490"/>
    </source>
</evidence>
<evidence type="ECO:0000256" key="22">
    <source>
        <dbReference type="ARBA" id="ARBA00071962"/>
    </source>
</evidence>
<reference evidence="26 27" key="1">
    <citation type="journal article" date="2005" name="Nature">
        <title>Initial sequence of the chimpanzee genome and comparison with the human genome.</title>
        <authorList>
            <consortium name="Chimpanzee sequencing and analysis consortium"/>
        </authorList>
    </citation>
    <scope>NUCLEOTIDE SEQUENCE [LARGE SCALE GENOMIC DNA]</scope>
</reference>
<dbReference type="InterPro" id="IPR036465">
    <property type="entry name" value="vWFA_dom_sf"/>
</dbReference>
<dbReference type="SUPFAM" id="SSF53300">
    <property type="entry name" value="vWA-like"/>
    <property type="match status" value="1"/>
</dbReference>
<evidence type="ECO:0000256" key="12">
    <source>
        <dbReference type="ARBA" id="ARBA00022801"/>
    </source>
</evidence>
<keyword evidence="7" id="KW-0945">Host-virus interaction</keyword>
<dbReference type="NCBIfam" id="TIGR00578">
    <property type="entry name" value="ku70"/>
    <property type="match status" value="1"/>
</dbReference>
<feature type="domain" description="Ku" evidence="25">
    <location>
        <begin position="245"/>
        <end position="391"/>
    </location>
</feature>
<dbReference type="GO" id="GO:0045087">
    <property type="term" value="P:innate immune response"/>
    <property type="evidence" value="ECO:0007669"/>
    <property type="project" value="UniProtKB-KW"/>
</dbReference>
<dbReference type="InterPro" id="IPR036361">
    <property type="entry name" value="SAP_dom_sf"/>
</dbReference>
<dbReference type="Ensembl" id="ENSPTRT00000109950.1">
    <property type="protein sequence ID" value="ENSPTRP00000093159.1"/>
    <property type="gene ID" value="ENSPTRG00000043192.1"/>
</dbReference>
<dbReference type="GO" id="GO:0002684">
    <property type="term" value="P:positive regulation of immune system process"/>
    <property type="evidence" value="ECO:0007669"/>
    <property type="project" value="UniProtKB-ARBA"/>
</dbReference>
<evidence type="ECO:0000259" key="25">
    <source>
        <dbReference type="SMART" id="SM00559"/>
    </source>
</evidence>
<keyword evidence="10" id="KW-0227">DNA damage</keyword>
<evidence type="ECO:0000256" key="18">
    <source>
        <dbReference type="ARBA" id="ARBA00023125"/>
    </source>
</evidence>
<dbReference type="GO" id="GO:0016787">
    <property type="term" value="F:hydrolase activity"/>
    <property type="evidence" value="ECO:0007669"/>
    <property type="project" value="UniProtKB-KW"/>
</dbReference>
<keyword evidence="27" id="KW-1185">Reference proteome</keyword>
<dbReference type="PANTHER" id="PTHR12604:SF8">
    <property type="entry name" value="KU DOMAIN-CONTAINING PROTEIN"/>
    <property type="match status" value="1"/>
</dbReference>
<keyword evidence="5" id="KW-0963">Cytoplasm</keyword>
<organism evidence="26 27">
    <name type="scientific">Pan troglodytes</name>
    <name type="common">Chimpanzee</name>
    <dbReference type="NCBI Taxonomy" id="9598"/>
    <lineage>
        <taxon>Eukaryota</taxon>
        <taxon>Metazoa</taxon>
        <taxon>Chordata</taxon>
        <taxon>Craniata</taxon>
        <taxon>Vertebrata</taxon>
        <taxon>Euteleostomi</taxon>
        <taxon>Mammalia</taxon>
        <taxon>Eutheria</taxon>
        <taxon>Euarchontoglires</taxon>
        <taxon>Primates</taxon>
        <taxon>Haplorrhini</taxon>
        <taxon>Catarrhini</taxon>
        <taxon>Hominidae</taxon>
        <taxon>Pan</taxon>
    </lineage>
</organism>
<evidence type="ECO:0000256" key="21">
    <source>
        <dbReference type="ARBA" id="ARBA00023242"/>
    </source>
</evidence>
<evidence type="ECO:0000256" key="2">
    <source>
        <dbReference type="ARBA" id="ARBA00004496"/>
    </source>
</evidence>
<dbReference type="GO" id="GO:0005737">
    <property type="term" value="C:cytoplasm"/>
    <property type="evidence" value="ECO:0007669"/>
    <property type="project" value="UniProtKB-SubCell"/>
</dbReference>
<dbReference type="GO" id="GO:0005524">
    <property type="term" value="F:ATP binding"/>
    <property type="evidence" value="ECO:0007669"/>
    <property type="project" value="UniProtKB-KW"/>
</dbReference>
<dbReference type="Pfam" id="PF02735">
    <property type="entry name" value="Ku"/>
    <property type="match status" value="1"/>
</dbReference>
<evidence type="ECO:0000256" key="8">
    <source>
        <dbReference type="ARBA" id="ARBA00022588"/>
    </source>
</evidence>
<dbReference type="GO" id="GO:0003678">
    <property type="term" value="F:DNA helicase activity"/>
    <property type="evidence" value="ECO:0007669"/>
    <property type="project" value="InterPro"/>
</dbReference>
<keyword evidence="19" id="KW-0233">DNA recombination</keyword>
<reference evidence="26" key="3">
    <citation type="submission" date="2025-09" db="UniProtKB">
        <authorList>
            <consortium name="Ensembl"/>
        </authorList>
    </citation>
    <scope>IDENTIFICATION</scope>
</reference>
<keyword evidence="16" id="KW-0391">Immunity</keyword>
<evidence type="ECO:0000256" key="19">
    <source>
        <dbReference type="ARBA" id="ARBA00023172"/>
    </source>
</evidence>
<evidence type="ECO:0000256" key="6">
    <source>
        <dbReference type="ARBA" id="ARBA00022499"/>
    </source>
</evidence>
<accession>A0A2I3TV94</accession>
<keyword evidence="20" id="KW-0234">DNA repair</keyword>
<keyword evidence="17" id="KW-0007">Acetylation</keyword>
<evidence type="ECO:0000256" key="10">
    <source>
        <dbReference type="ARBA" id="ARBA00022763"/>
    </source>
</evidence>
<evidence type="ECO:0000256" key="23">
    <source>
        <dbReference type="ARBA" id="ARBA00083706"/>
    </source>
</evidence>
<dbReference type="InterPro" id="IPR005160">
    <property type="entry name" value="Ku_C"/>
</dbReference>
<dbReference type="Pfam" id="PF03731">
    <property type="entry name" value="Ku_N"/>
    <property type="match status" value="1"/>
</dbReference>
<dbReference type="PIRSF" id="PIRSF003033">
    <property type="entry name" value="Ku70"/>
    <property type="match status" value="1"/>
</dbReference>
<dbReference type="FunFam" id="1.10.1600.10:FF:000001">
    <property type="entry name" value="X-ray repair cross-complementing protein 6 isoform X2"/>
    <property type="match status" value="1"/>
</dbReference>
<keyword evidence="15" id="KW-0832">Ubl conjugation</keyword>
<dbReference type="CDD" id="cd01458">
    <property type="entry name" value="vWA_ku"/>
    <property type="match status" value="1"/>
</dbReference>
<evidence type="ECO:0000313" key="26">
    <source>
        <dbReference type="Ensembl" id="ENSPTRP00000093159.1"/>
    </source>
</evidence>
<protein>
    <recommendedName>
        <fullName evidence="22">X-ray repair cross-complementing protein 6</fullName>
    </recommendedName>
    <alternativeName>
        <fullName evidence="23">CTC box-binding factor 75 kDa subunit</fullName>
    </alternativeName>
</protein>
<dbReference type="Proteomes" id="UP000002277">
    <property type="component" value="Chromosome X"/>
</dbReference>
<dbReference type="InterPro" id="IPR006165">
    <property type="entry name" value="Ku70"/>
</dbReference>
<feature type="compositionally biased region" description="Acidic residues" evidence="24">
    <location>
        <begin position="11"/>
        <end position="25"/>
    </location>
</feature>
<dbReference type="GO" id="GO:0010212">
    <property type="term" value="P:response to ionizing radiation"/>
    <property type="evidence" value="ECO:0007669"/>
    <property type="project" value="UniProtKB-ARBA"/>
</dbReference>
<evidence type="ECO:0000256" key="9">
    <source>
        <dbReference type="ARBA" id="ARBA00022741"/>
    </source>
</evidence>
<dbReference type="InParanoid" id="A0A2I3TV94"/>
<name>A0A2I3TV94_PANTR</name>
<dbReference type="GO" id="GO:0000723">
    <property type="term" value="P:telomere maintenance"/>
    <property type="evidence" value="ECO:0000318"/>
    <property type="project" value="GO_Central"/>
</dbReference>
<keyword evidence="8" id="KW-0399">Innate immunity</keyword>
<dbReference type="Gene3D" id="1.10.720.30">
    <property type="entry name" value="SAP domain"/>
    <property type="match status" value="1"/>
</dbReference>
<feature type="region of interest" description="Disordered" evidence="24">
    <location>
        <begin position="1"/>
        <end position="25"/>
    </location>
</feature>
<comment type="subcellular location">
    <subcellularLocation>
        <location evidence="2">Cytoplasm</location>
    </subcellularLocation>
    <subcellularLocation>
        <location evidence="1">Nucleus</location>
    </subcellularLocation>
</comment>
<keyword evidence="18" id="KW-0238">DNA-binding</keyword>
<dbReference type="EMBL" id="AACZ04018167">
    <property type="status" value="NOT_ANNOTATED_CDS"/>
    <property type="molecule type" value="Genomic_DNA"/>
</dbReference>
<sequence>SGCESYYKTEGDEEAEEEEDLESEGELTPFDMSIQCIQSVCMSKIISSDRDLYDTEKDKNSVNFKNIYVLQELENPGAKQILKLDQFKGQQGQKCFEDLMGHGSDYSFSEVLWVCAKLFSDIQFKMNNPHGNDSVKACQARTKAGDLRDIGIFLDLMPLKKPVGFDISLFYRDIIIHFEESSNLEDLLQKVPLSRLKLKLNKDIVISVGIYNLVQKALKPPSIKLYRKTNEPVKTKSRKFNINTGSLLLPSDTKRSQIYGSHQIILEKEETEELKWFDEPALMLMVFKPLVMLKEHHYLRPSLFTYPEESLVNGSSTLFSALLIKCLEKVVIALCRYTPRRNIPPYFVALVSQEEELDDQKIQVTTPGFQLVFLPFADDKRKVPFTEKVMATPEQVDNMKAIIQKLCFTYRSDSFENPVLQQHFGNLEPLILYLMEEQAVDLILPKVEEMNKRLGSRVNEFKELVYSPDYNPEGKITKRKSNNEGSRKEELKTHISKGTLGKFTVPMMKEACLEYWLKKQELLEALTKHFQD</sequence>
<evidence type="ECO:0000313" key="27">
    <source>
        <dbReference type="Proteomes" id="UP000002277"/>
    </source>
</evidence>
<evidence type="ECO:0000256" key="20">
    <source>
        <dbReference type="ARBA" id="ARBA00023204"/>
    </source>
</evidence>
<keyword evidence="6" id="KW-1017">Isopeptide bond</keyword>
<dbReference type="Pfam" id="PF03730">
    <property type="entry name" value="Ku_C"/>
    <property type="match status" value="1"/>
</dbReference>
<dbReference type="GO" id="GO:0003684">
    <property type="term" value="F:damaged DNA binding"/>
    <property type="evidence" value="ECO:0007669"/>
    <property type="project" value="InterPro"/>
</dbReference>
<evidence type="ECO:0000256" key="14">
    <source>
        <dbReference type="ARBA" id="ARBA00022840"/>
    </source>
</evidence>
<evidence type="ECO:0000256" key="3">
    <source>
        <dbReference type="ARBA" id="ARBA00005240"/>
    </source>
</evidence>
<reference evidence="26" key="2">
    <citation type="submission" date="2025-08" db="UniProtKB">
        <authorList>
            <consortium name="Ensembl"/>
        </authorList>
    </citation>
    <scope>IDENTIFICATION</scope>
</reference>
<dbReference type="Gene3D" id="1.10.1600.10">
    <property type="match status" value="1"/>
</dbReference>
<dbReference type="Bgee" id="ENSPTRG00000043192">
    <property type="expression patterns" value="Expressed in Brodmann (1909) area 10 and 4 other cell types or tissues"/>
</dbReference>
<keyword evidence="14" id="KW-0067">ATP-binding</keyword>
<dbReference type="GO" id="GO:0003690">
    <property type="term" value="F:double-stranded DNA binding"/>
    <property type="evidence" value="ECO:0007669"/>
    <property type="project" value="UniProtKB-ARBA"/>
</dbReference>
<dbReference type="Gene3D" id="4.10.970.10">
    <property type="entry name" value="Ku70, bridge and pillars"/>
    <property type="match status" value="1"/>
</dbReference>
<keyword evidence="11" id="KW-0013">ADP-ribosylation</keyword>
<dbReference type="Gene3D" id="2.40.290.10">
    <property type="match status" value="1"/>
</dbReference>
<dbReference type="FunFam" id="2.40.290.10:FF:000010">
    <property type="entry name" value="X-ray repair cross-complementing protein 6"/>
    <property type="match status" value="1"/>
</dbReference>
<evidence type="ECO:0000256" key="1">
    <source>
        <dbReference type="ARBA" id="ARBA00004123"/>
    </source>
</evidence>
<evidence type="ECO:0000256" key="11">
    <source>
        <dbReference type="ARBA" id="ARBA00022765"/>
    </source>
</evidence>
<evidence type="ECO:0000256" key="24">
    <source>
        <dbReference type="SAM" id="MobiDB-lite"/>
    </source>
</evidence>
<keyword evidence="13" id="KW-0347">Helicase</keyword>
<dbReference type="Gene3D" id="3.40.50.410">
    <property type="entry name" value="von Willebrand factor, type A domain"/>
    <property type="match status" value="1"/>
</dbReference>
<dbReference type="InterPro" id="IPR047087">
    <property type="entry name" value="KU70_core_dom"/>
</dbReference>